<evidence type="ECO:0000313" key="1">
    <source>
        <dbReference type="EMBL" id="KAK9033320.1"/>
    </source>
</evidence>
<sequence length="121" mass="13732">MPVLPRLIRIGPSLIPDDLSLSWLSSLTNGTLLIWLGTLSFRSINTGISFLSGLLATGRNLLAHITCLHTFSEIWKGGSDTGWHSRKRFQHTPTQSCTWEPRDFLRETYYQGMNTLYKGYT</sequence>
<name>A0ABR2T7N7_9ROSI</name>
<dbReference type="Proteomes" id="UP001396334">
    <property type="component" value="Unassembled WGS sequence"/>
</dbReference>
<reference evidence="1 2" key="1">
    <citation type="journal article" date="2024" name="G3 (Bethesda)">
        <title>Genome assembly of Hibiscus sabdariffa L. provides insights into metabolisms of medicinal natural products.</title>
        <authorList>
            <person name="Kim T."/>
        </authorList>
    </citation>
    <scope>NUCLEOTIDE SEQUENCE [LARGE SCALE GENOMIC DNA]</scope>
    <source>
        <strain evidence="1">TK-2024</strain>
        <tissue evidence="1">Old leaves</tissue>
    </source>
</reference>
<comment type="caution">
    <text evidence="1">The sequence shown here is derived from an EMBL/GenBank/DDBJ whole genome shotgun (WGS) entry which is preliminary data.</text>
</comment>
<gene>
    <name evidence="1" type="ORF">V6N11_018353</name>
</gene>
<proteinExistence type="predicted"/>
<evidence type="ECO:0000313" key="2">
    <source>
        <dbReference type="Proteomes" id="UP001396334"/>
    </source>
</evidence>
<protein>
    <submittedName>
        <fullName evidence="1">Uncharacterized protein</fullName>
    </submittedName>
</protein>
<accession>A0ABR2T7N7</accession>
<dbReference type="EMBL" id="JBBPBN010000008">
    <property type="protein sequence ID" value="KAK9033320.1"/>
    <property type="molecule type" value="Genomic_DNA"/>
</dbReference>
<keyword evidence="2" id="KW-1185">Reference proteome</keyword>
<organism evidence="1 2">
    <name type="scientific">Hibiscus sabdariffa</name>
    <name type="common">roselle</name>
    <dbReference type="NCBI Taxonomy" id="183260"/>
    <lineage>
        <taxon>Eukaryota</taxon>
        <taxon>Viridiplantae</taxon>
        <taxon>Streptophyta</taxon>
        <taxon>Embryophyta</taxon>
        <taxon>Tracheophyta</taxon>
        <taxon>Spermatophyta</taxon>
        <taxon>Magnoliopsida</taxon>
        <taxon>eudicotyledons</taxon>
        <taxon>Gunneridae</taxon>
        <taxon>Pentapetalae</taxon>
        <taxon>rosids</taxon>
        <taxon>malvids</taxon>
        <taxon>Malvales</taxon>
        <taxon>Malvaceae</taxon>
        <taxon>Malvoideae</taxon>
        <taxon>Hibiscus</taxon>
    </lineage>
</organism>